<keyword evidence="6" id="KW-0547">Nucleotide-binding</keyword>
<dbReference type="CDD" id="cd24011">
    <property type="entry name" value="ASKHA_NBD_BK"/>
    <property type="match status" value="1"/>
</dbReference>
<dbReference type="GO" id="GO:0008776">
    <property type="term" value="F:acetate kinase activity"/>
    <property type="evidence" value="ECO:0007669"/>
    <property type="project" value="TreeGrafter"/>
</dbReference>
<dbReference type="GO" id="GO:0005524">
    <property type="term" value="F:ATP binding"/>
    <property type="evidence" value="ECO:0007669"/>
    <property type="project" value="UniProtKB-KW"/>
</dbReference>
<dbReference type="AlphaFoldDB" id="A0A833NZB9"/>
<dbReference type="InterPro" id="IPR000890">
    <property type="entry name" value="Aliphatic_acid_kin_short-chain"/>
</dbReference>
<evidence type="ECO:0000256" key="6">
    <source>
        <dbReference type="ARBA" id="ARBA00022741"/>
    </source>
</evidence>
<organism evidence="11 12">
    <name type="scientific">Candidatus Saganbacteria bacterium</name>
    <dbReference type="NCBI Taxonomy" id="2575572"/>
    <lineage>
        <taxon>Bacteria</taxon>
        <taxon>Bacillati</taxon>
        <taxon>Saganbacteria</taxon>
    </lineage>
</organism>
<sequence length="219" mass="24270">MKNRNNILVINPGSTSTKIAIFVNNQLHKKAEFTHDSSINQLDYRYNLIKRWVEKEFNLKDIDAIVGRGGLLKPIKSGVYKINKKIVTDLYKAKYGEHASNLGALIADKFSKLLKAPAFIVDPVTVDELIPEARITGLASIKRKSIFHALNQKAVAKRFAEKIKKPYRQLNLIVAHLGGGITIGAHKAGKVVEVNNGLEEGPFTPERAGNLPIAELIKL</sequence>
<keyword evidence="5 10" id="KW-0808">Transferase</keyword>
<keyword evidence="7 10" id="KW-0418">Kinase</keyword>
<evidence type="ECO:0000256" key="3">
    <source>
        <dbReference type="ARBA" id="ARBA00013069"/>
    </source>
</evidence>
<dbReference type="SUPFAM" id="SSF53067">
    <property type="entry name" value="Actin-like ATPase domain"/>
    <property type="match status" value="2"/>
</dbReference>
<dbReference type="PRINTS" id="PR00471">
    <property type="entry name" value="ACETATEKNASE"/>
</dbReference>
<keyword evidence="8" id="KW-0067">ATP-binding</keyword>
<evidence type="ECO:0000256" key="8">
    <source>
        <dbReference type="ARBA" id="ARBA00022840"/>
    </source>
</evidence>
<evidence type="ECO:0000256" key="9">
    <source>
        <dbReference type="ARBA" id="ARBA00048596"/>
    </source>
</evidence>
<evidence type="ECO:0000313" key="12">
    <source>
        <dbReference type="Proteomes" id="UP000488506"/>
    </source>
</evidence>
<dbReference type="GO" id="GO:0005737">
    <property type="term" value="C:cytoplasm"/>
    <property type="evidence" value="ECO:0007669"/>
    <property type="project" value="UniProtKB-SubCell"/>
</dbReference>
<evidence type="ECO:0000256" key="4">
    <source>
        <dbReference type="ARBA" id="ARBA00022490"/>
    </source>
</evidence>
<evidence type="ECO:0000256" key="10">
    <source>
        <dbReference type="RuleBase" id="RU003835"/>
    </source>
</evidence>
<reference evidence="11 12" key="1">
    <citation type="submission" date="2019-12" db="EMBL/GenBank/DDBJ databases">
        <authorList>
            <person name="Wolfe R."/>
            <person name="Danczak R."/>
            <person name="Wilkins M."/>
        </authorList>
    </citation>
    <scope>NUCLEOTIDE SEQUENCE [LARGE SCALE GENOMIC DNA]</scope>
    <source>
        <strain evidence="11">X2_MaxBin.013</strain>
    </source>
</reference>
<name>A0A833NZB9_UNCSA</name>
<dbReference type="InterPro" id="IPR023865">
    <property type="entry name" value="Aliphatic_acid_kinase_CS"/>
</dbReference>
<dbReference type="InterPro" id="IPR043129">
    <property type="entry name" value="ATPase_NBD"/>
</dbReference>
<accession>A0A833NZB9</accession>
<dbReference type="PROSITE" id="PS01075">
    <property type="entry name" value="ACETATE_KINASE_1"/>
    <property type="match status" value="1"/>
</dbReference>
<protein>
    <recommendedName>
        <fullName evidence="3">butyrate kinase</fullName>
        <ecNumber evidence="3">2.7.2.7</ecNumber>
    </recommendedName>
</protein>
<evidence type="ECO:0000256" key="2">
    <source>
        <dbReference type="ARBA" id="ARBA00008748"/>
    </source>
</evidence>
<dbReference type="PROSITE" id="PS01076">
    <property type="entry name" value="ACETATE_KINASE_2"/>
    <property type="match status" value="1"/>
</dbReference>
<comment type="catalytic activity">
    <reaction evidence="9">
        <text>butanoate + ATP = butanoyl phosphate + ADP</text>
        <dbReference type="Rhea" id="RHEA:13585"/>
        <dbReference type="ChEBI" id="CHEBI:17968"/>
        <dbReference type="ChEBI" id="CHEBI:30616"/>
        <dbReference type="ChEBI" id="CHEBI:58079"/>
        <dbReference type="ChEBI" id="CHEBI:456216"/>
        <dbReference type="EC" id="2.7.2.7"/>
    </reaction>
</comment>
<keyword evidence="4" id="KW-0963">Cytoplasm</keyword>
<evidence type="ECO:0000313" key="11">
    <source>
        <dbReference type="EMBL" id="KAF0132411.1"/>
    </source>
</evidence>
<evidence type="ECO:0000256" key="1">
    <source>
        <dbReference type="ARBA" id="ARBA00004496"/>
    </source>
</evidence>
<dbReference type="GO" id="GO:0047761">
    <property type="term" value="F:butyrate kinase activity"/>
    <property type="evidence" value="ECO:0007669"/>
    <property type="project" value="UniProtKB-EC"/>
</dbReference>
<dbReference type="GO" id="GO:0006083">
    <property type="term" value="P:acetate metabolic process"/>
    <property type="evidence" value="ECO:0007669"/>
    <property type="project" value="TreeGrafter"/>
</dbReference>
<dbReference type="EMBL" id="WPAF01000060">
    <property type="protein sequence ID" value="KAF0132411.1"/>
    <property type="molecule type" value="Genomic_DNA"/>
</dbReference>
<dbReference type="Proteomes" id="UP000488506">
    <property type="component" value="Unassembled WGS sequence"/>
</dbReference>
<feature type="non-terminal residue" evidence="11">
    <location>
        <position position="219"/>
    </location>
</feature>
<evidence type="ECO:0000256" key="7">
    <source>
        <dbReference type="ARBA" id="ARBA00022777"/>
    </source>
</evidence>
<comment type="similarity">
    <text evidence="2 10">Belongs to the acetokinase family.</text>
</comment>
<gene>
    <name evidence="11" type="ORF">FD145_1642</name>
</gene>
<dbReference type="PANTHER" id="PTHR21060:SF3">
    <property type="entry name" value="BUTYRATE KINASE 2-RELATED"/>
    <property type="match status" value="1"/>
</dbReference>
<comment type="subcellular location">
    <subcellularLocation>
        <location evidence="1">Cytoplasm</location>
    </subcellularLocation>
</comment>
<dbReference type="Pfam" id="PF00871">
    <property type="entry name" value="Acetate_kinase"/>
    <property type="match status" value="1"/>
</dbReference>
<proteinExistence type="inferred from homology"/>
<dbReference type="NCBIfam" id="NF002834">
    <property type="entry name" value="PRK03011.1-5"/>
    <property type="match status" value="1"/>
</dbReference>
<evidence type="ECO:0000256" key="5">
    <source>
        <dbReference type="ARBA" id="ARBA00022679"/>
    </source>
</evidence>
<dbReference type="InterPro" id="IPR011245">
    <property type="entry name" value="Butyrate_kin"/>
</dbReference>
<comment type="caution">
    <text evidence="11">The sequence shown here is derived from an EMBL/GenBank/DDBJ whole genome shotgun (WGS) entry which is preliminary data.</text>
</comment>
<dbReference type="EC" id="2.7.2.7" evidence="3"/>
<dbReference type="PANTHER" id="PTHR21060">
    <property type="entry name" value="ACETATE KINASE"/>
    <property type="match status" value="1"/>
</dbReference>
<dbReference type="Gene3D" id="3.30.420.40">
    <property type="match status" value="1"/>
</dbReference>
<dbReference type="HAMAP" id="MF_00542">
    <property type="entry name" value="Butyrate_kinase"/>
    <property type="match status" value="1"/>
</dbReference>